<evidence type="ECO:0000313" key="4">
    <source>
        <dbReference type="Proteomes" id="UP000250235"/>
    </source>
</evidence>
<keyword evidence="4" id="KW-1185">Reference proteome</keyword>
<protein>
    <recommendedName>
        <fullName evidence="5">Transposase (Putative), gypsy type</fullName>
    </recommendedName>
</protein>
<dbReference type="PANTHER" id="PTHR31099:SF28">
    <property type="entry name" value="F5J5.12"/>
    <property type="match status" value="1"/>
</dbReference>
<feature type="compositionally biased region" description="Acidic residues" evidence="2">
    <location>
        <begin position="611"/>
        <end position="628"/>
    </location>
</feature>
<feature type="region of interest" description="Disordered" evidence="2">
    <location>
        <begin position="314"/>
        <end position="403"/>
    </location>
</feature>
<feature type="coiled-coil region" evidence="1">
    <location>
        <begin position="459"/>
        <end position="556"/>
    </location>
</feature>
<gene>
    <name evidence="3" type="ORF">F511_42061</name>
</gene>
<proteinExistence type="predicted"/>
<feature type="region of interest" description="Disordered" evidence="2">
    <location>
        <begin position="610"/>
        <end position="639"/>
    </location>
</feature>
<dbReference type="PANTHER" id="PTHR31099">
    <property type="entry name" value="OS06G0165300 PROTEIN"/>
    <property type="match status" value="1"/>
</dbReference>
<evidence type="ECO:0008006" key="5">
    <source>
        <dbReference type="Google" id="ProtNLM"/>
    </source>
</evidence>
<name>A0A2Z7AHN2_9LAMI</name>
<dbReference type="AlphaFoldDB" id="A0A2Z7AHN2"/>
<evidence type="ECO:0000256" key="1">
    <source>
        <dbReference type="SAM" id="Coils"/>
    </source>
</evidence>
<keyword evidence="1" id="KW-0175">Coiled coil</keyword>
<reference evidence="3 4" key="1">
    <citation type="journal article" date="2015" name="Proc. Natl. Acad. Sci. U.S.A.">
        <title>The resurrection genome of Boea hygrometrica: A blueprint for survival of dehydration.</title>
        <authorList>
            <person name="Xiao L."/>
            <person name="Yang G."/>
            <person name="Zhang L."/>
            <person name="Yang X."/>
            <person name="Zhao S."/>
            <person name="Ji Z."/>
            <person name="Zhou Q."/>
            <person name="Hu M."/>
            <person name="Wang Y."/>
            <person name="Chen M."/>
            <person name="Xu Y."/>
            <person name="Jin H."/>
            <person name="Xiao X."/>
            <person name="Hu G."/>
            <person name="Bao F."/>
            <person name="Hu Y."/>
            <person name="Wan P."/>
            <person name="Li L."/>
            <person name="Deng X."/>
            <person name="Kuang T."/>
            <person name="Xiang C."/>
            <person name="Zhu J.K."/>
            <person name="Oliver M.J."/>
            <person name="He Y."/>
        </authorList>
    </citation>
    <scope>NUCLEOTIDE SEQUENCE [LARGE SCALE GENOMIC DNA]</scope>
    <source>
        <strain evidence="4">cv. XS01</strain>
    </source>
</reference>
<dbReference type="CDD" id="cd06503">
    <property type="entry name" value="ATP-synt_Fo_b"/>
    <property type="match status" value="1"/>
</dbReference>
<organism evidence="3 4">
    <name type="scientific">Dorcoceras hygrometricum</name>
    <dbReference type="NCBI Taxonomy" id="472368"/>
    <lineage>
        <taxon>Eukaryota</taxon>
        <taxon>Viridiplantae</taxon>
        <taxon>Streptophyta</taxon>
        <taxon>Embryophyta</taxon>
        <taxon>Tracheophyta</taxon>
        <taxon>Spermatophyta</taxon>
        <taxon>Magnoliopsida</taxon>
        <taxon>eudicotyledons</taxon>
        <taxon>Gunneridae</taxon>
        <taxon>Pentapetalae</taxon>
        <taxon>asterids</taxon>
        <taxon>lamiids</taxon>
        <taxon>Lamiales</taxon>
        <taxon>Gesneriaceae</taxon>
        <taxon>Didymocarpoideae</taxon>
        <taxon>Trichosporeae</taxon>
        <taxon>Loxocarpinae</taxon>
        <taxon>Dorcoceras</taxon>
    </lineage>
</organism>
<dbReference type="EMBL" id="KV015108">
    <property type="protein sequence ID" value="KZV20848.1"/>
    <property type="molecule type" value="Genomic_DNA"/>
</dbReference>
<evidence type="ECO:0000256" key="2">
    <source>
        <dbReference type="SAM" id="MobiDB-lite"/>
    </source>
</evidence>
<dbReference type="Proteomes" id="UP000250235">
    <property type="component" value="Unassembled WGS sequence"/>
</dbReference>
<accession>A0A2Z7AHN2</accession>
<sequence>MKIPSSELYACIPSSELYACIPISELYARLLIAFALDDVALLLCLNFLSLPSCLVFSRPPTFFVSSSYLCMMSSPSNTPVSSAAASIDSESPISQAGEPWLLEPEELPTIPWYEDKASTLRLSDIPIIKEKWGTMGKFDVVIPHPDERAHRPPPGFHTFYMNQIEMGLRFPIPRFIAAFCRHIQLSPSQLAPNSYSFLLALAVLLSYHELPLIPYVLMQLVQIKRLGPGKFYLSHKGDHTFIRGNPSSHKWLMSRFFYVKCDVMSDPWRCEMHWRDSAVTLVPRTPDRAPSLTPFLEAMHDERMGKAELLREMQEAAAAPPKKSTKRKAPSMVEKEARGEKRKKAGASTSGARTEEASKPKQAPTPPTPSSEEPLDVPPVSVIAGASSSGKGPERPLPFDPSKDSLVESLSAIVATGYICNMAPDRDRRPLRKARNADVVGHFSTNLAAVCCGLGGELVKRLTQTYQKLNASREQFDRAMGQHAEMLSRLEELEAHRAREDGEAKAQREALEAQLAAEKEAREVEKAARALVEAELEEAKARAGQEAERLKVEAREEFWKSPEFDTLLGKKSGGYFKNGFRGCLAQWRANGYSEEEHPASFLDVQQAIIEMADEEEEGEEEEKEEGDGTDATPPSSPPS</sequence>
<evidence type="ECO:0000313" key="3">
    <source>
        <dbReference type="EMBL" id="KZV20848.1"/>
    </source>
</evidence>